<dbReference type="InterPro" id="IPR003795">
    <property type="entry name" value="DUF192"/>
</dbReference>
<protein>
    <submittedName>
        <fullName evidence="1">DUF192 domain-containing protein</fullName>
    </submittedName>
</protein>
<dbReference type="RefSeq" id="WP_211799783.1">
    <property type="nucleotide sequence ID" value="NZ_JAGSCS010000002.1"/>
</dbReference>
<dbReference type="AlphaFoldDB" id="A0A941CP66"/>
<proteinExistence type="predicted"/>
<dbReference type="EMBL" id="JAGSCS010000002">
    <property type="protein sequence ID" value="MBR0575273.1"/>
    <property type="molecule type" value="Genomic_DNA"/>
</dbReference>
<reference evidence="1" key="1">
    <citation type="submission" date="2021-04" db="EMBL/GenBank/DDBJ databases">
        <title>Proteiniclasticum sedimins sp. nov., an obligate anaerobic bacterium isolated from anaerobic sludge.</title>
        <authorList>
            <person name="Liu J."/>
        </authorList>
    </citation>
    <scope>NUCLEOTIDE SEQUENCE</scope>
    <source>
        <strain evidence="1">BAD-10</strain>
    </source>
</reference>
<dbReference type="PANTHER" id="PTHR37953:SF1">
    <property type="entry name" value="UPF0127 PROTEIN MJ1496"/>
    <property type="match status" value="1"/>
</dbReference>
<organism evidence="1 2">
    <name type="scientific">Proteiniclasticum sediminis</name>
    <dbReference type="NCBI Taxonomy" id="2804028"/>
    <lineage>
        <taxon>Bacteria</taxon>
        <taxon>Bacillati</taxon>
        <taxon>Bacillota</taxon>
        <taxon>Clostridia</taxon>
        <taxon>Eubacteriales</taxon>
        <taxon>Clostridiaceae</taxon>
        <taxon>Proteiniclasticum</taxon>
    </lineage>
</organism>
<dbReference type="Proteomes" id="UP000675379">
    <property type="component" value="Unassembled WGS sequence"/>
</dbReference>
<evidence type="ECO:0000313" key="1">
    <source>
        <dbReference type="EMBL" id="MBR0575273.1"/>
    </source>
</evidence>
<dbReference type="Gene3D" id="2.60.120.1140">
    <property type="entry name" value="Protein of unknown function DUF192"/>
    <property type="match status" value="1"/>
</dbReference>
<accession>A0A941CP66</accession>
<name>A0A941CP66_9CLOT</name>
<gene>
    <name evidence="1" type="ORF">KCG48_02855</name>
</gene>
<dbReference type="PANTHER" id="PTHR37953">
    <property type="entry name" value="UPF0127 PROTEIN MJ1496"/>
    <property type="match status" value="1"/>
</dbReference>
<dbReference type="Pfam" id="PF02643">
    <property type="entry name" value="DUF192"/>
    <property type="match status" value="1"/>
</dbReference>
<comment type="caution">
    <text evidence="1">The sequence shown here is derived from an EMBL/GenBank/DDBJ whole genome shotgun (WGS) entry which is preliminary data.</text>
</comment>
<evidence type="ECO:0000313" key="2">
    <source>
        <dbReference type="Proteomes" id="UP000675379"/>
    </source>
</evidence>
<keyword evidence="2" id="KW-1185">Reference proteome</keyword>
<dbReference type="InterPro" id="IPR038695">
    <property type="entry name" value="Saro_0823-like_sf"/>
</dbReference>
<sequence length="118" mass="13410">MKIIHKATGEVLIEHVEEADTFYKRFKGLMGRKSLKEHTAMKIEPCSSIHCFFMKIPIDVVFLSKEHQVLKIIPAMKPWTVSPVVRGARYVLEANGHAFYGKLKEGDFIQYTEGSQGA</sequence>